<dbReference type="EMBL" id="FNXY01000001">
    <property type="protein sequence ID" value="SEI38651.1"/>
    <property type="molecule type" value="Genomic_DNA"/>
</dbReference>
<proteinExistence type="predicted"/>
<dbReference type="Pfam" id="PF00440">
    <property type="entry name" value="TetR_N"/>
    <property type="match status" value="1"/>
</dbReference>
<name>A0A1H6Q492_9BACT</name>
<evidence type="ECO:0000256" key="2">
    <source>
        <dbReference type="ARBA" id="ARBA00023125"/>
    </source>
</evidence>
<dbReference type="RefSeq" id="WP_090331120.1">
    <property type="nucleotide sequence ID" value="NZ_FNXY01000001.1"/>
</dbReference>
<keyword evidence="2 4" id="KW-0238">DNA-binding</keyword>
<dbReference type="SUPFAM" id="SSF46689">
    <property type="entry name" value="Homeodomain-like"/>
    <property type="match status" value="1"/>
</dbReference>
<evidence type="ECO:0000259" key="5">
    <source>
        <dbReference type="PROSITE" id="PS50977"/>
    </source>
</evidence>
<organism evidence="6 7">
    <name type="scientific">Dyadobacter koreensis</name>
    <dbReference type="NCBI Taxonomy" id="408657"/>
    <lineage>
        <taxon>Bacteria</taxon>
        <taxon>Pseudomonadati</taxon>
        <taxon>Bacteroidota</taxon>
        <taxon>Cytophagia</taxon>
        <taxon>Cytophagales</taxon>
        <taxon>Spirosomataceae</taxon>
        <taxon>Dyadobacter</taxon>
    </lineage>
</organism>
<dbReference type="OrthoDB" id="594604at2"/>
<dbReference type="SUPFAM" id="SSF48498">
    <property type="entry name" value="Tetracyclin repressor-like, C-terminal domain"/>
    <property type="match status" value="1"/>
</dbReference>
<dbReference type="Pfam" id="PF13305">
    <property type="entry name" value="TetR_C_33"/>
    <property type="match status" value="1"/>
</dbReference>
<evidence type="ECO:0000256" key="4">
    <source>
        <dbReference type="PROSITE-ProRule" id="PRU00335"/>
    </source>
</evidence>
<sequence>MSISKRKEQEKIEMHKRILDSARRIFLEKGYEQTSIRNIASAISYSPGSIYFYFKDKSEIFHELHKEGFRLFLSQMKALDVIGDPYERYKAMGLVFIRFAQNHTDYYNLMFLVSETGKAEGEGFQIAQGAIEHLSGVIQQCQDQGRFQGLDNKYLTLMTLSMVHGICSLYCKDRMSGFFEKSSEELMLHGYETFLAVIDQK</sequence>
<reference evidence="6 7" key="1">
    <citation type="submission" date="2016-10" db="EMBL/GenBank/DDBJ databases">
        <authorList>
            <person name="de Groot N.N."/>
        </authorList>
    </citation>
    <scope>NUCLEOTIDE SEQUENCE [LARGE SCALE GENOMIC DNA]</scope>
    <source>
        <strain evidence="6 7">DSM 19938</strain>
    </source>
</reference>
<dbReference type="PROSITE" id="PS50977">
    <property type="entry name" value="HTH_TETR_2"/>
    <property type="match status" value="1"/>
</dbReference>
<dbReference type="AlphaFoldDB" id="A0A1H6Q492"/>
<gene>
    <name evidence="6" type="ORF">SAMN04487995_0274</name>
</gene>
<feature type="domain" description="HTH tetR-type" evidence="5">
    <location>
        <begin position="12"/>
        <end position="72"/>
    </location>
</feature>
<keyword evidence="3" id="KW-0804">Transcription</keyword>
<dbReference type="InterPro" id="IPR025996">
    <property type="entry name" value="MT1864/Rv1816-like_C"/>
</dbReference>
<feature type="DNA-binding region" description="H-T-H motif" evidence="4">
    <location>
        <begin position="35"/>
        <end position="54"/>
    </location>
</feature>
<dbReference type="InterPro" id="IPR009057">
    <property type="entry name" value="Homeodomain-like_sf"/>
</dbReference>
<dbReference type="STRING" id="408657.SAMN04487995_0274"/>
<dbReference type="InterPro" id="IPR001647">
    <property type="entry name" value="HTH_TetR"/>
</dbReference>
<evidence type="ECO:0000313" key="7">
    <source>
        <dbReference type="Proteomes" id="UP000199532"/>
    </source>
</evidence>
<protein>
    <submittedName>
        <fullName evidence="6">Transcriptional regulator, TetR family</fullName>
    </submittedName>
</protein>
<dbReference type="InterPro" id="IPR050624">
    <property type="entry name" value="HTH-type_Tx_Regulator"/>
</dbReference>
<accession>A0A1H6Q492</accession>
<dbReference type="PRINTS" id="PR00455">
    <property type="entry name" value="HTHTETR"/>
</dbReference>
<dbReference type="InterPro" id="IPR036271">
    <property type="entry name" value="Tet_transcr_reg_TetR-rel_C_sf"/>
</dbReference>
<keyword evidence="1" id="KW-0805">Transcription regulation</keyword>
<evidence type="ECO:0000313" key="6">
    <source>
        <dbReference type="EMBL" id="SEI38651.1"/>
    </source>
</evidence>
<dbReference type="GO" id="GO:0003677">
    <property type="term" value="F:DNA binding"/>
    <property type="evidence" value="ECO:0007669"/>
    <property type="project" value="UniProtKB-UniRule"/>
</dbReference>
<keyword evidence="7" id="KW-1185">Reference proteome</keyword>
<dbReference type="PANTHER" id="PTHR43479">
    <property type="entry name" value="ACREF/ENVCD OPERON REPRESSOR-RELATED"/>
    <property type="match status" value="1"/>
</dbReference>
<evidence type="ECO:0000256" key="1">
    <source>
        <dbReference type="ARBA" id="ARBA00023015"/>
    </source>
</evidence>
<dbReference type="Proteomes" id="UP000199532">
    <property type="component" value="Unassembled WGS sequence"/>
</dbReference>
<dbReference type="Gene3D" id="1.10.357.10">
    <property type="entry name" value="Tetracycline Repressor, domain 2"/>
    <property type="match status" value="1"/>
</dbReference>
<evidence type="ECO:0000256" key="3">
    <source>
        <dbReference type="ARBA" id="ARBA00023163"/>
    </source>
</evidence>
<dbReference type="PANTHER" id="PTHR43479:SF11">
    <property type="entry name" value="ACREF_ENVCD OPERON REPRESSOR-RELATED"/>
    <property type="match status" value="1"/>
</dbReference>